<evidence type="ECO:0000256" key="1">
    <source>
        <dbReference type="SAM" id="MobiDB-lite"/>
    </source>
</evidence>
<dbReference type="EMBL" id="JAODUO010000249">
    <property type="protein sequence ID" value="KAK2184911.1"/>
    <property type="molecule type" value="Genomic_DNA"/>
</dbReference>
<dbReference type="AlphaFoldDB" id="A0AAD9UD47"/>
<evidence type="ECO:0008006" key="4">
    <source>
        <dbReference type="Google" id="ProtNLM"/>
    </source>
</evidence>
<keyword evidence="3" id="KW-1185">Reference proteome</keyword>
<sequence>MPAKRIDFSVKPAVLINFGDNQKEFHSGCSVIDIVFPKALYVEIAEIHFRNYYTARLTVRACVRDSSHHRLSSEGRWQTCVRKMQLMPVGHSDENCESYFTITTKQMAFPLRDILTLRFILRQPSPLWKEFRLDDIRLYKSSIQDQEESSLQSLPWLFESTRASEEKEQQRESDATKPEGVSSIADLSRNLQQLWAISQKVTSSQPAHGPSRYDVDGTYEINLLSYN</sequence>
<proteinExistence type="predicted"/>
<dbReference type="PANTHER" id="PTHR31239:SF2">
    <property type="entry name" value="NICOLIN-1"/>
    <property type="match status" value="1"/>
</dbReference>
<organism evidence="2 3">
    <name type="scientific">Ridgeia piscesae</name>
    <name type="common">Tubeworm</name>
    <dbReference type="NCBI Taxonomy" id="27915"/>
    <lineage>
        <taxon>Eukaryota</taxon>
        <taxon>Metazoa</taxon>
        <taxon>Spiralia</taxon>
        <taxon>Lophotrochozoa</taxon>
        <taxon>Annelida</taxon>
        <taxon>Polychaeta</taxon>
        <taxon>Sedentaria</taxon>
        <taxon>Canalipalpata</taxon>
        <taxon>Sabellida</taxon>
        <taxon>Siboglinidae</taxon>
        <taxon>Ridgeia</taxon>
    </lineage>
</organism>
<feature type="region of interest" description="Disordered" evidence="1">
    <location>
        <begin position="162"/>
        <end position="182"/>
    </location>
</feature>
<feature type="compositionally biased region" description="Basic and acidic residues" evidence="1">
    <location>
        <begin position="162"/>
        <end position="177"/>
    </location>
</feature>
<evidence type="ECO:0000313" key="3">
    <source>
        <dbReference type="Proteomes" id="UP001209878"/>
    </source>
</evidence>
<dbReference type="InterPro" id="IPR040235">
    <property type="entry name" value="Nicolin-1"/>
</dbReference>
<gene>
    <name evidence="2" type="ORF">NP493_249g09040</name>
</gene>
<protein>
    <recommendedName>
        <fullName evidence="4">Nicolin-1</fullName>
    </recommendedName>
</protein>
<dbReference type="Proteomes" id="UP001209878">
    <property type="component" value="Unassembled WGS sequence"/>
</dbReference>
<evidence type="ECO:0000313" key="2">
    <source>
        <dbReference type="EMBL" id="KAK2184911.1"/>
    </source>
</evidence>
<dbReference type="GO" id="GO:0005654">
    <property type="term" value="C:nucleoplasm"/>
    <property type="evidence" value="ECO:0007669"/>
    <property type="project" value="TreeGrafter"/>
</dbReference>
<reference evidence="2" key="1">
    <citation type="journal article" date="2023" name="Mol. Biol. Evol.">
        <title>Third-Generation Sequencing Reveals the Adaptive Role of the Epigenome in Three Deep-Sea Polychaetes.</title>
        <authorList>
            <person name="Perez M."/>
            <person name="Aroh O."/>
            <person name="Sun Y."/>
            <person name="Lan Y."/>
            <person name="Juniper S.K."/>
            <person name="Young C.R."/>
            <person name="Angers B."/>
            <person name="Qian P.Y."/>
        </authorList>
    </citation>
    <scope>NUCLEOTIDE SEQUENCE</scope>
    <source>
        <strain evidence="2">R07B-5</strain>
    </source>
</reference>
<dbReference type="PANTHER" id="PTHR31239">
    <property type="entry name" value="NICOLIN 1"/>
    <property type="match status" value="1"/>
</dbReference>
<name>A0AAD9UD47_RIDPI</name>
<accession>A0AAD9UD47</accession>
<comment type="caution">
    <text evidence="2">The sequence shown here is derived from an EMBL/GenBank/DDBJ whole genome shotgun (WGS) entry which is preliminary data.</text>
</comment>